<evidence type="ECO:0000313" key="3">
    <source>
        <dbReference type="Proteomes" id="UP000006813"/>
    </source>
</evidence>
<dbReference type="InParanoid" id="G5AY75"/>
<feature type="compositionally biased region" description="Low complexity" evidence="1">
    <location>
        <begin position="11"/>
        <end position="24"/>
    </location>
</feature>
<reference evidence="2 3" key="1">
    <citation type="journal article" date="2011" name="Nature">
        <title>Genome sequencing reveals insights into physiology and longevity of the naked mole rat.</title>
        <authorList>
            <person name="Kim E.B."/>
            <person name="Fang X."/>
            <person name="Fushan A.A."/>
            <person name="Huang Z."/>
            <person name="Lobanov A.V."/>
            <person name="Han L."/>
            <person name="Marino S.M."/>
            <person name="Sun X."/>
            <person name="Turanov A.A."/>
            <person name="Yang P."/>
            <person name="Yim S.H."/>
            <person name="Zhao X."/>
            <person name="Kasaikina M.V."/>
            <person name="Stoletzki N."/>
            <person name="Peng C."/>
            <person name="Polak P."/>
            <person name="Xiong Z."/>
            <person name="Kiezun A."/>
            <person name="Zhu Y."/>
            <person name="Chen Y."/>
            <person name="Kryukov G.V."/>
            <person name="Zhang Q."/>
            <person name="Peshkin L."/>
            <person name="Yang L."/>
            <person name="Bronson R.T."/>
            <person name="Buffenstein R."/>
            <person name="Wang B."/>
            <person name="Han C."/>
            <person name="Li Q."/>
            <person name="Chen L."/>
            <person name="Zhao W."/>
            <person name="Sunyaev S.R."/>
            <person name="Park T.J."/>
            <person name="Zhang G."/>
            <person name="Wang J."/>
            <person name="Gladyshev V.N."/>
        </authorList>
    </citation>
    <scope>NUCLEOTIDE SEQUENCE [LARGE SCALE GENOMIC DNA]</scope>
</reference>
<dbReference type="EMBL" id="JH167498">
    <property type="protein sequence ID" value="EHB01986.1"/>
    <property type="molecule type" value="Genomic_DNA"/>
</dbReference>
<feature type="compositionally biased region" description="Polar residues" evidence="1">
    <location>
        <begin position="1"/>
        <end position="10"/>
    </location>
</feature>
<name>G5AY75_HETGA</name>
<evidence type="ECO:0000256" key="1">
    <source>
        <dbReference type="SAM" id="MobiDB-lite"/>
    </source>
</evidence>
<protein>
    <submittedName>
        <fullName evidence="2">Uncharacterized protein</fullName>
    </submittedName>
</protein>
<feature type="region of interest" description="Disordered" evidence="1">
    <location>
        <begin position="1"/>
        <end position="24"/>
    </location>
</feature>
<sequence>MRSSSRTKQGAYSLSAPSSRSRPLLYGSHPEPVAPFLTQIRFGPQLVFNRVNSVEQLPVLQTRLPCSGGGAEDNLRTVNAFGYFSVLRIGAPLTLSYMRVPILIRLTQKSASQAMLDLRSASSVLPQKKINGPVLIVNDLPFLTNRWESNWDLSNTGL</sequence>
<dbReference type="Proteomes" id="UP000006813">
    <property type="component" value="Unassembled WGS sequence"/>
</dbReference>
<gene>
    <name evidence="2" type="ORF">GW7_09209</name>
</gene>
<proteinExistence type="predicted"/>
<accession>G5AY75</accession>
<evidence type="ECO:0000313" key="2">
    <source>
        <dbReference type="EMBL" id="EHB01986.1"/>
    </source>
</evidence>
<dbReference type="AlphaFoldDB" id="G5AY75"/>
<organism evidence="2 3">
    <name type="scientific">Heterocephalus glaber</name>
    <name type="common">Naked mole rat</name>
    <dbReference type="NCBI Taxonomy" id="10181"/>
    <lineage>
        <taxon>Eukaryota</taxon>
        <taxon>Metazoa</taxon>
        <taxon>Chordata</taxon>
        <taxon>Craniata</taxon>
        <taxon>Vertebrata</taxon>
        <taxon>Euteleostomi</taxon>
        <taxon>Mammalia</taxon>
        <taxon>Eutheria</taxon>
        <taxon>Euarchontoglires</taxon>
        <taxon>Glires</taxon>
        <taxon>Rodentia</taxon>
        <taxon>Hystricomorpha</taxon>
        <taxon>Bathyergidae</taxon>
        <taxon>Heterocephalus</taxon>
    </lineage>
</organism>